<dbReference type="EMBL" id="LGTO01000002">
    <property type="protein sequence ID" value="KNE22537.1"/>
    <property type="molecule type" value="Genomic_DNA"/>
</dbReference>
<evidence type="ECO:0000259" key="5">
    <source>
        <dbReference type="PROSITE" id="PS50893"/>
    </source>
</evidence>
<reference evidence="7" key="1">
    <citation type="submission" date="2015-07" db="EMBL/GenBank/DDBJ databases">
        <title>Fjat-10053 dsm26.</title>
        <authorList>
            <person name="Liu B."/>
            <person name="Wang J."/>
            <person name="Zhu Y."/>
            <person name="Liu G."/>
            <person name="Chen Q."/>
            <person name="Chen Z."/>
            <person name="Lan J."/>
            <person name="Che J."/>
            <person name="Ge C."/>
            <person name="Shi H."/>
            <person name="Pan Z."/>
            <person name="Liu X."/>
        </authorList>
    </citation>
    <scope>NUCLEOTIDE SEQUENCE [LARGE SCALE GENOMIC DNA]</scope>
    <source>
        <strain evidence="7">DSM 26</strain>
    </source>
</reference>
<keyword evidence="7" id="KW-1185">Reference proteome</keyword>
<dbReference type="PATRIC" id="fig|1473.5.peg.3465"/>
<accession>A0A0L0QVJ4</accession>
<dbReference type="GO" id="GO:0022857">
    <property type="term" value="F:transmembrane transporter activity"/>
    <property type="evidence" value="ECO:0007669"/>
    <property type="project" value="UniProtKB-ARBA"/>
</dbReference>
<dbReference type="InterPro" id="IPR003593">
    <property type="entry name" value="AAA+_ATPase"/>
</dbReference>
<protein>
    <submittedName>
        <fullName evidence="6">Bacitracin ABC transporter ATP-binding protein</fullName>
    </submittedName>
</protein>
<dbReference type="RefSeq" id="WP_050350015.1">
    <property type="nucleotide sequence ID" value="NZ_BOSN01000006.1"/>
</dbReference>
<comment type="similarity">
    <text evidence="1">Belongs to the ABC transporter superfamily.</text>
</comment>
<dbReference type="PANTHER" id="PTHR42798">
    <property type="entry name" value="LIPOPROTEIN-RELEASING SYSTEM ATP-BINDING PROTEIN LOLD"/>
    <property type="match status" value="1"/>
</dbReference>
<dbReference type="PANTHER" id="PTHR42798:SF7">
    <property type="entry name" value="ALPHA-D-RIBOSE 1-METHYLPHOSPHONATE 5-TRIPHOSPHATE SYNTHASE SUBUNIT PHNL"/>
    <property type="match status" value="1"/>
</dbReference>
<sequence length="258" mass="28954">MHVLEANNLSKTYGSKRGISYEALHQFNLAVKQGEFIGIMGPSGSGKTTLLNLLSTIDKPSSGKVIINGKTVTSFSRHQLAKFRRKEMGFVFQDFNLLETLTIGENILLPLTLNKIKVKDMTHKLLLITKQLEINDIIDKRIMEVSGGQMQRAAIARALIHNPSIIFADEPTGNLDSKASLQVMNTLSHLQKHYQTATLMVTHDPFAASFCQRVIFIKDGKLYNEIHQGDNRQSFFEDILNMQSLLGGNIHDLQTVRF</sequence>
<feature type="domain" description="ABC transporter" evidence="5">
    <location>
        <begin position="4"/>
        <end position="244"/>
    </location>
</feature>
<keyword evidence="3" id="KW-0547">Nucleotide-binding</keyword>
<dbReference type="InterPro" id="IPR003439">
    <property type="entry name" value="ABC_transporter-like_ATP-bd"/>
</dbReference>
<keyword evidence="4 6" id="KW-0067">ATP-binding</keyword>
<gene>
    <name evidence="6" type="ORF">AFK71_02665</name>
</gene>
<evidence type="ECO:0000313" key="6">
    <source>
        <dbReference type="EMBL" id="KNE22537.1"/>
    </source>
</evidence>
<evidence type="ECO:0000256" key="2">
    <source>
        <dbReference type="ARBA" id="ARBA00022448"/>
    </source>
</evidence>
<dbReference type="InterPro" id="IPR027417">
    <property type="entry name" value="P-loop_NTPase"/>
</dbReference>
<dbReference type="Pfam" id="PF00005">
    <property type="entry name" value="ABC_tran"/>
    <property type="match status" value="1"/>
</dbReference>
<name>A0A0L0QVJ4_VIRPA</name>
<evidence type="ECO:0000256" key="4">
    <source>
        <dbReference type="ARBA" id="ARBA00022840"/>
    </source>
</evidence>
<dbReference type="SMART" id="SM00382">
    <property type="entry name" value="AAA"/>
    <property type="match status" value="1"/>
</dbReference>
<dbReference type="GO" id="GO:0005524">
    <property type="term" value="F:ATP binding"/>
    <property type="evidence" value="ECO:0007669"/>
    <property type="project" value="UniProtKB-KW"/>
</dbReference>
<comment type="caution">
    <text evidence="6">The sequence shown here is derived from an EMBL/GenBank/DDBJ whole genome shotgun (WGS) entry which is preliminary data.</text>
</comment>
<dbReference type="AlphaFoldDB" id="A0A0L0QVJ4"/>
<dbReference type="PROSITE" id="PS00211">
    <property type="entry name" value="ABC_TRANSPORTER_1"/>
    <property type="match status" value="1"/>
</dbReference>
<dbReference type="PROSITE" id="PS50893">
    <property type="entry name" value="ABC_TRANSPORTER_2"/>
    <property type="match status" value="1"/>
</dbReference>
<dbReference type="SUPFAM" id="SSF52540">
    <property type="entry name" value="P-loop containing nucleoside triphosphate hydrolases"/>
    <property type="match status" value="1"/>
</dbReference>
<dbReference type="InterPro" id="IPR017911">
    <property type="entry name" value="MacB-like_ATP-bd"/>
</dbReference>
<dbReference type="Gene3D" id="3.40.50.300">
    <property type="entry name" value="P-loop containing nucleotide triphosphate hydrolases"/>
    <property type="match status" value="1"/>
</dbReference>
<proteinExistence type="inferred from homology"/>
<evidence type="ECO:0000256" key="1">
    <source>
        <dbReference type="ARBA" id="ARBA00005417"/>
    </source>
</evidence>
<dbReference type="GO" id="GO:0098796">
    <property type="term" value="C:membrane protein complex"/>
    <property type="evidence" value="ECO:0007669"/>
    <property type="project" value="UniProtKB-ARBA"/>
</dbReference>
<dbReference type="GO" id="GO:0016887">
    <property type="term" value="F:ATP hydrolysis activity"/>
    <property type="evidence" value="ECO:0007669"/>
    <property type="project" value="InterPro"/>
</dbReference>
<dbReference type="GeneID" id="66869447"/>
<dbReference type="CDD" id="cd03255">
    <property type="entry name" value="ABC_MJ0796_LolCDE_FtsE"/>
    <property type="match status" value="1"/>
</dbReference>
<dbReference type="InterPro" id="IPR017871">
    <property type="entry name" value="ABC_transporter-like_CS"/>
</dbReference>
<dbReference type="FunFam" id="3.40.50.300:FF:000032">
    <property type="entry name" value="Export ABC transporter ATP-binding protein"/>
    <property type="match status" value="1"/>
</dbReference>
<dbReference type="Proteomes" id="UP000036780">
    <property type="component" value="Unassembled WGS sequence"/>
</dbReference>
<organism evidence="6 7">
    <name type="scientific">Virgibacillus pantothenticus</name>
    <dbReference type="NCBI Taxonomy" id="1473"/>
    <lineage>
        <taxon>Bacteria</taxon>
        <taxon>Bacillati</taxon>
        <taxon>Bacillota</taxon>
        <taxon>Bacilli</taxon>
        <taxon>Bacillales</taxon>
        <taxon>Bacillaceae</taxon>
        <taxon>Virgibacillus</taxon>
    </lineage>
</organism>
<evidence type="ECO:0000256" key="3">
    <source>
        <dbReference type="ARBA" id="ARBA00022741"/>
    </source>
</evidence>
<evidence type="ECO:0000313" key="7">
    <source>
        <dbReference type="Proteomes" id="UP000036780"/>
    </source>
</evidence>
<keyword evidence="2" id="KW-0813">Transport</keyword>
<dbReference type="OrthoDB" id="9791546at2"/>